<keyword evidence="4" id="KW-1185">Reference proteome</keyword>
<reference evidence="3 4" key="1">
    <citation type="submission" date="2019-03" db="EMBL/GenBank/DDBJ databases">
        <title>Genomic Encyclopedia of Type Strains, Phase IV (KMG-IV): sequencing the most valuable type-strain genomes for metagenomic binning, comparative biology and taxonomic classification.</title>
        <authorList>
            <person name="Goeker M."/>
        </authorList>
    </citation>
    <scope>NUCLEOTIDE SEQUENCE [LARGE SCALE GENOMIC DNA]</scope>
    <source>
        <strain evidence="3 4">DSM 103923</strain>
    </source>
</reference>
<evidence type="ECO:0000313" key="3">
    <source>
        <dbReference type="EMBL" id="TCS71023.1"/>
    </source>
</evidence>
<evidence type="ECO:0000256" key="1">
    <source>
        <dbReference type="SAM" id="Coils"/>
    </source>
</evidence>
<feature type="coiled-coil region" evidence="1">
    <location>
        <begin position="47"/>
        <end position="74"/>
    </location>
</feature>
<dbReference type="AlphaFoldDB" id="A0A4R3JVU3"/>
<dbReference type="OrthoDB" id="9802133at2"/>
<comment type="caution">
    <text evidence="3">The sequence shown here is derived from an EMBL/GenBank/DDBJ whole genome shotgun (WGS) entry which is preliminary data.</text>
</comment>
<dbReference type="Gene3D" id="3.30.70.60">
    <property type="match status" value="1"/>
</dbReference>
<protein>
    <submittedName>
        <fullName evidence="3">Type IV pilus assembly protein PilO</fullName>
    </submittedName>
</protein>
<keyword evidence="1" id="KW-0175">Coiled coil</keyword>
<dbReference type="PANTHER" id="PTHR39555:SF1">
    <property type="entry name" value="TYPE IV PILUS INNER MEMBRANE COMPONENT PILO"/>
    <property type="match status" value="1"/>
</dbReference>
<evidence type="ECO:0000313" key="4">
    <source>
        <dbReference type="Proteomes" id="UP000295135"/>
    </source>
</evidence>
<evidence type="ECO:0000256" key="2">
    <source>
        <dbReference type="SAM" id="Phobius"/>
    </source>
</evidence>
<dbReference type="PANTHER" id="PTHR39555">
    <property type="entry name" value="FIMBRIAL ASSEMBLY PROTEIN PILO-LIKE PROTEIN-RELATED"/>
    <property type="match status" value="1"/>
</dbReference>
<keyword evidence="2" id="KW-1133">Transmembrane helix</keyword>
<dbReference type="InterPro" id="IPR007445">
    <property type="entry name" value="PilO"/>
</dbReference>
<dbReference type="EMBL" id="SLZY01000012">
    <property type="protein sequence ID" value="TCS71023.1"/>
    <property type="molecule type" value="Genomic_DNA"/>
</dbReference>
<dbReference type="PIRSF" id="PIRSF016482">
    <property type="entry name" value="PilO"/>
    <property type="match status" value="1"/>
</dbReference>
<dbReference type="GO" id="GO:0043107">
    <property type="term" value="P:type IV pilus-dependent motility"/>
    <property type="evidence" value="ECO:0007669"/>
    <property type="project" value="InterPro"/>
</dbReference>
<sequence length="209" mass="22547">MALSDLNNIDLKDLNLKDLASAPAAAKGIVLGLLFVAVVGAGYYFDLSDQLATLDSLKQEEEKLRQTYSEKVGESHNLPAYRQQLKDTEQALATMIKQLPSKAEVDALLTDINQAGLGRGLAFELFRPGQTSFDAYYATLPVAIKVTGSYHQIASFISDVAAMPRIVTVHDVNIAPGAKPPVLSMDATLKTYRYLDEAESAKAKQGGGK</sequence>
<dbReference type="Pfam" id="PF04350">
    <property type="entry name" value="PilO"/>
    <property type="match status" value="1"/>
</dbReference>
<dbReference type="Gene3D" id="1.10.287.540">
    <property type="entry name" value="Helix hairpin bin"/>
    <property type="match status" value="1"/>
</dbReference>
<name>A0A4R3JVU3_9PROT</name>
<proteinExistence type="predicted"/>
<gene>
    <name evidence="3" type="ORF">EDC61_11239</name>
</gene>
<organism evidence="3 4">
    <name type="scientific">Sulfuritortus calidifontis</name>
    <dbReference type="NCBI Taxonomy" id="1914471"/>
    <lineage>
        <taxon>Bacteria</taxon>
        <taxon>Pseudomonadati</taxon>
        <taxon>Pseudomonadota</taxon>
        <taxon>Betaproteobacteria</taxon>
        <taxon>Nitrosomonadales</taxon>
        <taxon>Thiobacillaceae</taxon>
        <taxon>Sulfuritortus</taxon>
    </lineage>
</organism>
<feature type="transmembrane region" description="Helical" evidence="2">
    <location>
        <begin position="24"/>
        <end position="45"/>
    </location>
</feature>
<dbReference type="GO" id="GO:0043683">
    <property type="term" value="P:type IV pilus assembly"/>
    <property type="evidence" value="ECO:0007669"/>
    <property type="project" value="InterPro"/>
</dbReference>
<keyword evidence="2" id="KW-0812">Transmembrane</keyword>
<dbReference type="RefSeq" id="WP_126463583.1">
    <property type="nucleotide sequence ID" value="NZ_AP018721.1"/>
</dbReference>
<dbReference type="Proteomes" id="UP000295135">
    <property type="component" value="Unassembled WGS sequence"/>
</dbReference>
<accession>A0A4R3JVU3</accession>
<dbReference type="InterPro" id="IPR014717">
    <property type="entry name" value="Transl_elong_EF1B/ribsomal_bS6"/>
</dbReference>
<keyword evidence="2" id="KW-0472">Membrane</keyword>